<feature type="modified residue" description="4-aspartylphosphate" evidence="2">
    <location>
        <position position="68"/>
    </location>
</feature>
<protein>
    <submittedName>
        <fullName evidence="4">Response regulator receiver protein</fullName>
    </submittedName>
</protein>
<dbReference type="Proteomes" id="UP000002028">
    <property type="component" value="Plasmid pSLIN07"/>
</dbReference>
<dbReference type="Gene3D" id="3.40.50.2300">
    <property type="match status" value="1"/>
</dbReference>
<proteinExistence type="predicted"/>
<dbReference type="RefSeq" id="WP_012931477.1">
    <property type="nucleotide sequence ID" value="NC_013737.1"/>
</dbReference>
<dbReference type="Pfam" id="PF00072">
    <property type="entry name" value="Response_reg"/>
    <property type="match status" value="1"/>
</dbReference>
<dbReference type="InterPro" id="IPR001789">
    <property type="entry name" value="Sig_transdc_resp-reg_receiver"/>
</dbReference>
<name>D2QW18_SPILD</name>
<evidence type="ECO:0000259" key="3">
    <source>
        <dbReference type="PROSITE" id="PS50110"/>
    </source>
</evidence>
<gene>
    <name evidence="4" type="ordered locus">Slin_7057</name>
</gene>
<dbReference type="EMBL" id="CP001776">
    <property type="protein sequence ID" value="ADB43000.1"/>
    <property type="molecule type" value="Genomic_DNA"/>
</dbReference>
<geneLocation type="plasmid" evidence="4 5">
    <name>pSLIN07</name>
</geneLocation>
<keyword evidence="5" id="KW-1185">Reference proteome</keyword>
<dbReference type="InterPro" id="IPR011006">
    <property type="entry name" value="CheY-like_superfamily"/>
</dbReference>
<dbReference type="SUPFAM" id="SSF52172">
    <property type="entry name" value="CheY-like"/>
    <property type="match status" value="1"/>
</dbReference>
<evidence type="ECO:0000313" key="4">
    <source>
        <dbReference type="EMBL" id="ADB43000.1"/>
    </source>
</evidence>
<accession>D2QW18</accession>
<evidence type="ECO:0000313" key="5">
    <source>
        <dbReference type="Proteomes" id="UP000002028"/>
    </source>
</evidence>
<organism evidence="4 5">
    <name type="scientific">Spirosoma linguale (strain ATCC 33905 / DSM 74 / LMG 10896 / Claus 1)</name>
    <dbReference type="NCBI Taxonomy" id="504472"/>
    <lineage>
        <taxon>Bacteria</taxon>
        <taxon>Pseudomonadati</taxon>
        <taxon>Bacteroidota</taxon>
        <taxon>Cytophagia</taxon>
        <taxon>Cytophagales</taxon>
        <taxon>Cytophagaceae</taxon>
        <taxon>Spirosoma</taxon>
    </lineage>
</organism>
<dbReference type="InterPro" id="IPR050595">
    <property type="entry name" value="Bact_response_regulator"/>
</dbReference>
<dbReference type="PANTHER" id="PTHR44591:SF3">
    <property type="entry name" value="RESPONSE REGULATORY DOMAIN-CONTAINING PROTEIN"/>
    <property type="match status" value="1"/>
</dbReference>
<dbReference type="KEGG" id="sli:Slin_7057"/>
<evidence type="ECO:0000256" key="1">
    <source>
        <dbReference type="ARBA" id="ARBA00022553"/>
    </source>
</evidence>
<keyword evidence="1 2" id="KW-0597">Phosphoprotein</keyword>
<feature type="domain" description="Response regulatory" evidence="3">
    <location>
        <begin position="15"/>
        <end position="135"/>
    </location>
</feature>
<dbReference type="GO" id="GO:0000160">
    <property type="term" value="P:phosphorelay signal transduction system"/>
    <property type="evidence" value="ECO:0007669"/>
    <property type="project" value="InterPro"/>
</dbReference>
<dbReference type="PROSITE" id="PS50110">
    <property type="entry name" value="RESPONSE_REGULATORY"/>
    <property type="match status" value="1"/>
</dbReference>
<reference evidence="4 5" key="1">
    <citation type="journal article" date="2010" name="Stand. Genomic Sci.">
        <title>Complete genome sequence of Spirosoma linguale type strain (1).</title>
        <authorList>
            <person name="Lail K."/>
            <person name="Sikorski J."/>
            <person name="Saunders E."/>
            <person name="Lapidus A."/>
            <person name="Glavina Del Rio T."/>
            <person name="Copeland A."/>
            <person name="Tice H."/>
            <person name="Cheng J.-F."/>
            <person name="Lucas S."/>
            <person name="Nolan M."/>
            <person name="Bruce D."/>
            <person name="Goodwin L."/>
            <person name="Pitluck S."/>
            <person name="Ivanova N."/>
            <person name="Mavromatis K."/>
            <person name="Ovchinnikova G."/>
            <person name="Pati A."/>
            <person name="Chen A."/>
            <person name="Palaniappan K."/>
            <person name="Land M."/>
            <person name="Hauser L."/>
            <person name="Chang Y.-J."/>
            <person name="Jeffries C.D."/>
            <person name="Chain P."/>
            <person name="Brettin T."/>
            <person name="Detter J.C."/>
            <person name="Schuetze A."/>
            <person name="Rohde M."/>
            <person name="Tindall B.J."/>
            <person name="Goeker M."/>
            <person name="Bristow J."/>
            <person name="Eisen J.A."/>
            <person name="Markowitz V."/>
            <person name="Hugenholtz P."/>
            <person name="Kyrpides N.C."/>
            <person name="Klenk H.-P."/>
            <person name="Chen F."/>
        </authorList>
    </citation>
    <scope>NUCLEOTIDE SEQUENCE [LARGE SCALE GENOMIC DNA]</scope>
    <source>
        <strain evidence="5">ATCC 33905 / DSM 74 / LMG 10896 / Claus 1</strain>
    </source>
</reference>
<evidence type="ECO:0000256" key="2">
    <source>
        <dbReference type="PROSITE-ProRule" id="PRU00169"/>
    </source>
</evidence>
<dbReference type="SMART" id="SM00448">
    <property type="entry name" value="REC"/>
    <property type="match status" value="1"/>
</dbReference>
<dbReference type="AlphaFoldDB" id="D2QW18"/>
<dbReference type="HOGENOM" id="CLU_000445_69_17_10"/>
<dbReference type="PANTHER" id="PTHR44591">
    <property type="entry name" value="STRESS RESPONSE REGULATOR PROTEIN 1"/>
    <property type="match status" value="1"/>
</dbReference>
<sequence>MATPSLNTPQSLATFVCLVDDTADYRSLVELIFKGYLPGCSLRSFENGQAFLNTLQQLSEKPNLVLLDQHMPGLSGYQTLVALKQQAQYRFIPIVMMSADASHSEISSFYGAGAATFLPKPMDFNTLTETLLTACQYASKLA</sequence>
<keyword evidence="4" id="KW-0614">Plasmid</keyword>